<dbReference type="InterPro" id="IPR036866">
    <property type="entry name" value="RibonucZ/Hydroxyglut_hydro"/>
</dbReference>
<feature type="region of interest" description="Disordered" evidence="1">
    <location>
        <begin position="75"/>
        <end position="145"/>
    </location>
</feature>
<dbReference type="EMBL" id="HBHI01017830">
    <property type="protein sequence ID" value="CAD9679042.1"/>
    <property type="molecule type" value="Transcribed_RNA"/>
</dbReference>
<protein>
    <recommendedName>
        <fullName evidence="3">Metallo-beta-lactamase domain-containing protein</fullName>
    </recommendedName>
</protein>
<name>A0A7S2RRX8_9STRA</name>
<accession>A0A7S2RRX8</accession>
<evidence type="ECO:0008006" key="3">
    <source>
        <dbReference type="Google" id="ProtNLM"/>
    </source>
</evidence>
<evidence type="ECO:0000313" key="2">
    <source>
        <dbReference type="EMBL" id="CAD9679042.1"/>
    </source>
</evidence>
<reference evidence="2" key="1">
    <citation type="submission" date="2021-01" db="EMBL/GenBank/DDBJ databases">
        <authorList>
            <person name="Corre E."/>
            <person name="Pelletier E."/>
            <person name="Niang G."/>
            <person name="Scheremetjew M."/>
            <person name="Finn R."/>
            <person name="Kale V."/>
            <person name="Holt S."/>
            <person name="Cochrane G."/>
            <person name="Meng A."/>
            <person name="Brown T."/>
            <person name="Cohen L."/>
        </authorList>
    </citation>
    <scope>NUCLEOTIDE SEQUENCE</scope>
    <source>
        <strain evidence="2">CCMP1452</strain>
    </source>
</reference>
<feature type="compositionally biased region" description="Basic and acidic residues" evidence="1">
    <location>
        <begin position="105"/>
        <end position="119"/>
    </location>
</feature>
<evidence type="ECO:0000256" key="1">
    <source>
        <dbReference type="SAM" id="MobiDB-lite"/>
    </source>
</evidence>
<dbReference type="Gene3D" id="3.60.15.10">
    <property type="entry name" value="Ribonuclease Z/Hydroxyacylglutathione hydrolase-like"/>
    <property type="match status" value="1"/>
</dbReference>
<dbReference type="SUPFAM" id="SSF56281">
    <property type="entry name" value="Metallo-hydrolase/oxidoreductase"/>
    <property type="match status" value="1"/>
</dbReference>
<organism evidence="2">
    <name type="scientific">Eucampia antarctica</name>
    <dbReference type="NCBI Taxonomy" id="49252"/>
    <lineage>
        <taxon>Eukaryota</taxon>
        <taxon>Sar</taxon>
        <taxon>Stramenopiles</taxon>
        <taxon>Ochrophyta</taxon>
        <taxon>Bacillariophyta</taxon>
        <taxon>Mediophyceae</taxon>
        <taxon>Biddulphiophycidae</taxon>
        <taxon>Hemiaulales</taxon>
        <taxon>Hemiaulaceae</taxon>
        <taxon>Eucampia</taxon>
    </lineage>
</organism>
<dbReference type="CDD" id="cd06262">
    <property type="entry name" value="metallo-hydrolase-like_MBL-fold"/>
    <property type="match status" value="1"/>
</dbReference>
<gene>
    <name evidence="2" type="ORF">EANT1437_LOCUS9119</name>
</gene>
<dbReference type="AlphaFoldDB" id="A0A7S2RRX8"/>
<feature type="region of interest" description="Disordered" evidence="1">
    <location>
        <begin position="1"/>
        <end position="43"/>
    </location>
</feature>
<feature type="compositionally biased region" description="Basic and acidic residues" evidence="1">
    <location>
        <begin position="1"/>
        <end position="19"/>
    </location>
</feature>
<proteinExistence type="predicted"/>
<sequence>MKNRKKADDQLDAVAKDEADINDINDNDGNSEQKGNVFLPSTGFSVSDEIMDSENNKLSTRLLPLDNTPGIARIVSSGSDGVDDPIRYLVSLSPPPPSSSSSSSSRKEDSENSNAKDDSNSNNNSNASEKDPKEEDESSLSSSTRKYVMVDIPPYSDKLVKKMRDFMGPNSQMSSILVTSRTSIHYKEGPAVYVTRKSELEQWITAFPGVGVVMYRLDTQRDCKDLVTQRLDGNGPWALEKGKDGENNTFVETGRPLTYMEWDEETKVKVLDDGETPPDDDDDDEEIMEDADDYTPSAIREKEEGKRILAIYTPGHTFGSVSFVFPEMGVCCSGFTIPFESSREALNMGVRGAGPNLDYRGFITTNSAGISKQMNSARHLVDTYCDRFQEVLPARGNPVLLSGSVNNRRNVLFDILQQYEEVGKIYEELGITGGAK</sequence>